<dbReference type="RefSeq" id="WP_377775466.1">
    <property type="nucleotide sequence ID" value="NZ_JBHUHO010000049.1"/>
</dbReference>
<dbReference type="InterPro" id="IPR035906">
    <property type="entry name" value="MetI-like_sf"/>
</dbReference>
<reference evidence="10" key="1">
    <citation type="journal article" date="2019" name="Int. J. Syst. Evol. Microbiol.">
        <title>The Global Catalogue of Microorganisms (GCM) 10K type strain sequencing project: providing services to taxonomists for standard genome sequencing and annotation.</title>
        <authorList>
            <consortium name="The Broad Institute Genomics Platform"/>
            <consortium name="The Broad Institute Genome Sequencing Center for Infectious Disease"/>
            <person name="Wu L."/>
            <person name="Ma J."/>
        </authorList>
    </citation>
    <scope>NUCLEOTIDE SEQUENCE [LARGE SCALE GENOMIC DNA]</scope>
    <source>
        <strain evidence="10">GH52</strain>
    </source>
</reference>
<comment type="subcellular location">
    <subcellularLocation>
        <location evidence="1 7">Cell membrane</location>
        <topology evidence="1 7">Multi-pass membrane protein</topology>
    </subcellularLocation>
</comment>
<keyword evidence="3" id="KW-1003">Cell membrane</keyword>
<keyword evidence="5 7" id="KW-1133">Transmembrane helix</keyword>
<dbReference type="PROSITE" id="PS50928">
    <property type="entry name" value="ABC_TM1"/>
    <property type="match status" value="1"/>
</dbReference>
<dbReference type="EMBL" id="JBHUHO010000049">
    <property type="protein sequence ID" value="MFD2117987.1"/>
    <property type="molecule type" value="Genomic_DNA"/>
</dbReference>
<dbReference type="Proteomes" id="UP001597362">
    <property type="component" value="Unassembled WGS sequence"/>
</dbReference>
<protein>
    <submittedName>
        <fullName evidence="9">Carbohydrate ABC transporter permease</fullName>
    </submittedName>
</protein>
<name>A0ABW4YQY2_9BACL</name>
<evidence type="ECO:0000256" key="3">
    <source>
        <dbReference type="ARBA" id="ARBA00022475"/>
    </source>
</evidence>
<keyword evidence="4 7" id="KW-0812">Transmembrane</keyword>
<accession>A0ABW4YQY2</accession>
<evidence type="ECO:0000256" key="1">
    <source>
        <dbReference type="ARBA" id="ARBA00004651"/>
    </source>
</evidence>
<dbReference type="PANTHER" id="PTHR43744:SF6">
    <property type="entry name" value="ABC TRANSPORTER PERMEASE PROTEIN YESQ-RELATED"/>
    <property type="match status" value="1"/>
</dbReference>
<keyword evidence="2 7" id="KW-0813">Transport</keyword>
<feature type="domain" description="ABC transmembrane type-1" evidence="8">
    <location>
        <begin position="90"/>
        <end position="289"/>
    </location>
</feature>
<dbReference type="CDD" id="cd06261">
    <property type="entry name" value="TM_PBP2"/>
    <property type="match status" value="1"/>
</dbReference>
<evidence type="ECO:0000313" key="10">
    <source>
        <dbReference type="Proteomes" id="UP001597362"/>
    </source>
</evidence>
<dbReference type="SUPFAM" id="SSF161098">
    <property type="entry name" value="MetI-like"/>
    <property type="match status" value="1"/>
</dbReference>
<organism evidence="9 10">
    <name type="scientific">Paenibacillus yanchengensis</name>
    <dbReference type="NCBI Taxonomy" id="2035833"/>
    <lineage>
        <taxon>Bacteria</taxon>
        <taxon>Bacillati</taxon>
        <taxon>Bacillota</taxon>
        <taxon>Bacilli</taxon>
        <taxon>Bacillales</taxon>
        <taxon>Paenibacillaceae</taxon>
        <taxon>Paenibacillus</taxon>
    </lineage>
</organism>
<keyword evidence="6 7" id="KW-0472">Membrane</keyword>
<feature type="transmembrane region" description="Helical" evidence="7">
    <location>
        <begin position="271"/>
        <end position="289"/>
    </location>
</feature>
<dbReference type="Gene3D" id="1.10.3720.10">
    <property type="entry name" value="MetI-like"/>
    <property type="match status" value="1"/>
</dbReference>
<feature type="transmembrane region" description="Helical" evidence="7">
    <location>
        <begin position="89"/>
        <end position="113"/>
    </location>
</feature>
<dbReference type="InterPro" id="IPR000515">
    <property type="entry name" value="MetI-like"/>
</dbReference>
<comment type="caution">
    <text evidence="9">The sequence shown here is derived from an EMBL/GenBank/DDBJ whole genome shotgun (WGS) entry which is preliminary data.</text>
</comment>
<dbReference type="PANTHER" id="PTHR43744">
    <property type="entry name" value="ABC TRANSPORTER PERMEASE PROTEIN MG189-RELATED-RELATED"/>
    <property type="match status" value="1"/>
</dbReference>
<comment type="similarity">
    <text evidence="7">Belongs to the binding-protein-dependent transport system permease family.</text>
</comment>
<feature type="transmembrane region" description="Helical" evidence="7">
    <location>
        <begin position="125"/>
        <end position="143"/>
    </location>
</feature>
<gene>
    <name evidence="9" type="ORF">ACFSJH_19920</name>
</gene>
<proteinExistence type="inferred from homology"/>
<evidence type="ECO:0000313" key="9">
    <source>
        <dbReference type="EMBL" id="MFD2117987.1"/>
    </source>
</evidence>
<evidence type="ECO:0000256" key="4">
    <source>
        <dbReference type="ARBA" id="ARBA00022692"/>
    </source>
</evidence>
<evidence type="ECO:0000256" key="6">
    <source>
        <dbReference type="ARBA" id="ARBA00023136"/>
    </source>
</evidence>
<evidence type="ECO:0000256" key="5">
    <source>
        <dbReference type="ARBA" id="ARBA00022989"/>
    </source>
</evidence>
<keyword evidence="10" id="KW-1185">Reference proteome</keyword>
<evidence type="ECO:0000256" key="2">
    <source>
        <dbReference type="ARBA" id="ARBA00022448"/>
    </source>
</evidence>
<evidence type="ECO:0000256" key="7">
    <source>
        <dbReference type="RuleBase" id="RU363032"/>
    </source>
</evidence>
<evidence type="ECO:0000259" key="8">
    <source>
        <dbReference type="PROSITE" id="PS50928"/>
    </source>
</evidence>
<sequence>MKLGNTGSIDRTIITDMDFKKKRVKVGYYTLFLFMILVVATTIYPIIWLVLGSFKSLTEFYSFPPTFFPQEWVWKNYSNAWNSFHFSRYILNTMTILAGNLIAAIIPSALCGYSLAKLRPRGQKTMFYVILAAVMIPSQLYMVPLYLNLRELPLLHWNLFDSYWAFWLPSMANPFFIYIFYSFFISIPDDLLEAARIDGAREFPIFIRIVVPICQPVFVVAAIFTMTGTWNEFFWPMLVLTDMDKFPIMTAVNTMLRTTNASGGGADYNSIFSGLVIGLVPAVILFFIFQKQILRGYTMSGIKG</sequence>
<dbReference type="Pfam" id="PF00528">
    <property type="entry name" value="BPD_transp_1"/>
    <property type="match status" value="1"/>
</dbReference>
<feature type="transmembrane region" description="Helical" evidence="7">
    <location>
        <begin position="205"/>
        <end position="230"/>
    </location>
</feature>
<feature type="transmembrane region" description="Helical" evidence="7">
    <location>
        <begin position="26"/>
        <end position="51"/>
    </location>
</feature>
<feature type="transmembrane region" description="Helical" evidence="7">
    <location>
        <begin position="163"/>
        <end position="184"/>
    </location>
</feature>